<protein>
    <submittedName>
        <fullName evidence="3">38.7k protein</fullName>
    </submittedName>
</protein>
<dbReference type="GeneID" id="27924349"/>
<feature type="coiled-coil region" evidence="1">
    <location>
        <begin position="191"/>
        <end position="250"/>
    </location>
</feature>
<dbReference type="OrthoDB" id="7030at10239"/>
<name>A0A172WZK0_9ABAC</name>
<dbReference type="Pfam" id="PF12299">
    <property type="entry name" value="DUF3627"/>
    <property type="match status" value="1"/>
</dbReference>
<dbReference type="KEGG" id="vg:27924349"/>
<feature type="domain" description="DUF3627" evidence="2">
    <location>
        <begin position="274"/>
        <end position="353"/>
    </location>
</feature>
<keyword evidence="4" id="KW-1185">Reference proteome</keyword>
<sequence>MLSWLWNWWWWSDDYCDAQSMNNNDDDDDNVEDNILHKNVNGEFNYEDYKKYSINVVDKQTSSHFIKWDTFKCGSKYNFNYRYIDKNQEKYYNIIDFCKGLKIKHDDVLDCSWNDDEHVYYLDEIIFNKKRHGSDNIAPASLGSLFATQEGLRNVLIQFNFAHKNRVLWRIQTAADIYNGIDDDNDNDYKHKNLRDKIDSVLEHVQKLNANSEKFLQNHELFKNKVNDKFEQFEERLHELNVKLNTIQSAENVKMCLRNKSAVASSSSPINTSVVFPRDTTKHQHLAVFSERNDDGLNTTLAFVSGQEQHFRKRKLRYEDTMETLYDGVHPNPLLAIQCINEHLYDKNYKIKKLARRVIDVNCNFDAIKEIVQNVL</sequence>
<evidence type="ECO:0000259" key="2">
    <source>
        <dbReference type="Pfam" id="PF12299"/>
    </source>
</evidence>
<organism evidence="3 4">
    <name type="scientific">Catopsilia pomona nucleopolyhedrovirus</name>
    <dbReference type="NCBI Taxonomy" id="1850906"/>
    <lineage>
        <taxon>Viruses</taxon>
        <taxon>Viruses incertae sedis</taxon>
        <taxon>Naldaviricetes</taxon>
        <taxon>Lefavirales</taxon>
        <taxon>Baculoviridae</taxon>
        <taxon>Alphabaculovirus</taxon>
        <taxon>Alphabaculovirus capomonae</taxon>
    </lineage>
</organism>
<dbReference type="Proteomes" id="UP000203996">
    <property type="component" value="Segment"/>
</dbReference>
<gene>
    <name evidence="3" type="primary">38.7k</name>
    <name evidence="3" type="ORF">CapoNPV_125</name>
</gene>
<evidence type="ECO:0000313" key="3">
    <source>
        <dbReference type="EMBL" id="ANF29773.1"/>
    </source>
</evidence>
<accession>A0A172WZK0</accession>
<evidence type="ECO:0000256" key="1">
    <source>
        <dbReference type="SAM" id="Coils"/>
    </source>
</evidence>
<dbReference type="InterPro" id="IPR022549">
    <property type="entry name" value="DUF3627"/>
</dbReference>
<dbReference type="RefSeq" id="YP_009255382.1">
    <property type="nucleotide sequence ID" value="NC_030240.1"/>
</dbReference>
<keyword evidence="1" id="KW-0175">Coiled coil</keyword>
<evidence type="ECO:0000313" key="4">
    <source>
        <dbReference type="Proteomes" id="UP000203996"/>
    </source>
</evidence>
<dbReference type="EMBL" id="KU565883">
    <property type="protein sequence ID" value="ANF29773.1"/>
    <property type="molecule type" value="Genomic_DNA"/>
</dbReference>
<proteinExistence type="predicted"/>
<reference evidence="3 4" key="1">
    <citation type="journal article" date="2016" name="PLoS ONE">
        <title>Genome Sequencing and Analysis of Catopsilia pomona nucleopolyhedrovirus: A Distinct Species in Group I Alphabaculovirus.</title>
        <authorList>
            <person name="Wang J."/>
            <person name="Zhu Z."/>
            <person name="Zhang L."/>
            <person name="Hou D."/>
            <person name="Wang M."/>
            <person name="Arif B."/>
            <person name="Kou Z."/>
            <person name="Wang H."/>
            <person name="Deng F."/>
            <person name="Hu Z."/>
        </authorList>
    </citation>
    <scope>NUCLEOTIDE SEQUENCE [LARGE SCALE GENOMIC DNA]</scope>
    <source>
        <strain evidence="3">416</strain>
    </source>
</reference>